<dbReference type="Gene3D" id="3.90.1410.10">
    <property type="entry name" value="set domain protein methyltransferase, domain 1"/>
    <property type="match status" value="1"/>
</dbReference>
<accession>A0AAP0S181</accession>
<dbReference type="PANTHER" id="PTHR13271:SF91">
    <property type="entry name" value="PROTEIN SET DOMAIN GROUP 40"/>
    <property type="match status" value="1"/>
</dbReference>
<dbReference type="AlphaFoldDB" id="A0AAP0S181"/>
<sequence length="310" mass="34540">MEREQGSVESFLKWAAELGVSDFTNTVHSCLGQSLFVSHFPDAGGRGLAAVRDLRKGELLLRVPKSALITSECLLKDHKLSVTVKRHPSLSSTQILTVCLLAEMDKGTSSWWHPYLMQLPRSYDTLMTFGQFEMQALQVEDAVWATDKAISKAKLEWKETIALMEKLNLRPQFLNFKAWIWASATISSRTLHIPWDDAGCLCPVGDFFNYAPPGEELLGFDDLSSCRYTASLQVSSLWNGNITEDLVSQQSDDPLQRLSDGGYEEDVAAYCFYARKNYKKGEQLLNPDRTLTRSGGRVTGSPVSTVGSLV</sequence>
<proteinExistence type="predicted"/>
<dbReference type="InterPro" id="IPR001214">
    <property type="entry name" value="SET_dom"/>
</dbReference>
<name>A0AAP0S181_LIQFO</name>
<evidence type="ECO:0000313" key="4">
    <source>
        <dbReference type="Proteomes" id="UP001415857"/>
    </source>
</evidence>
<dbReference type="InterPro" id="IPR050600">
    <property type="entry name" value="SETD3_SETD6_MTase"/>
</dbReference>
<feature type="region of interest" description="Disordered" evidence="1">
    <location>
        <begin position="289"/>
        <end position="310"/>
    </location>
</feature>
<evidence type="ECO:0000256" key="1">
    <source>
        <dbReference type="SAM" id="MobiDB-lite"/>
    </source>
</evidence>
<protein>
    <recommendedName>
        <fullName evidence="2">SET domain-containing protein</fullName>
    </recommendedName>
</protein>
<dbReference type="GO" id="GO:0016279">
    <property type="term" value="F:protein-lysine N-methyltransferase activity"/>
    <property type="evidence" value="ECO:0007669"/>
    <property type="project" value="TreeGrafter"/>
</dbReference>
<dbReference type="PANTHER" id="PTHR13271">
    <property type="entry name" value="UNCHARACTERIZED PUTATIVE METHYLTRANSFERASE"/>
    <property type="match status" value="1"/>
</dbReference>
<evidence type="ECO:0000259" key="2">
    <source>
        <dbReference type="PROSITE" id="PS50280"/>
    </source>
</evidence>
<organism evidence="3 4">
    <name type="scientific">Liquidambar formosana</name>
    <name type="common">Formosan gum</name>
    <dbReference type="NCBI Taxonomy" id="63359"/>
    <lineage>
        <taxon>Eukaryota</taxon>
        <taxon>Viridiplantae</taxon>
        <taxon>Streptophyta</taxon>
        <taxon>Embryophyta</taxon>
        <taxon>Tracheophyta</taxon>
        <taxon>Spermatophyta</taxon>
        <taxon>Magnoliopsida</taxon>
        <taxon>eudicotyledons</taxon>
        <taxon>Gunneridae</taxon>
        <taxon>Pentapetalae</taxon>
        <taxon>Saxifragales</taxon>
        <taxon>Altingiaceae</taxon>
        <taxon>Liquidambar</taxon>
    </lineage>
</organism>
<dbReference type="Pfam" id="PF00856">
    <property type="entry name" value="SET"/>
    <property type="match status" value="1"/>
</dbReference>
<dbReference type="CDD" id="cd10527">
    <property type="entry name" value="SET_LSMT"/>
    <property type="match status" value="1"/>
</dbReference>
<reference evidence="3 4" key="1">
    <citation type="journal article" date="2024" name="Plant J.">
        <title>Genome sequences and population genomics reveal climatic adaptation and genomic divergence between two closely related sweetgum species.</title>
        <authorList>
            <person name="Xu W.Q."/>
            <person name="Ren C.Q."/>
            <person name="Zhang X.Y."/>
            <person name="Comes H.P."/>
            <person name="Liu X.H."/>
            <person name="Li Y.G."/>
            <person name="Kettle C.J."/>
            <person name="Jalonen R."/>
            <person name="Gaisberger H."/>
            <person name="Ma Y.Z."/>
            <person name="Qiu Y.X."/>
        </authorList>
    </citation>
    <scope>NUCLEOTIDE SEQUENCE [LARGE SCALE GENOMIC DNA]</scope>
    <source>
        <strain evidence="3">Hangzhou</strain>
    </source>
</reference>
<keyword evidence="4" id="KW-1185">Reference proteome</keyword>
<dbReference type="PROSITE" id="PS50280">
    <property type="entry name" value="SET"/>
    <property type="match status" value="1"/>
</dbReference>
<dbReference type="SUPFAM" id="SSF82199">
    <property type="entry name" value="SET domain"/>
    <property type="match status" value="1"/>
</dbReference>
<dbReference type="EMBL" id="JBBPBK010000005">
    <property type="protein sequence ID" value="KAK9285616.1"/>
    <property type="molecule type" value="Genomic_DNA"/>
</dbReference>
<gene>
    <name evidence="3" type="ORF">L1049_024812</name>
</gene>
<comment type="caution">
    <text evidence="3">The sequence shown here is derived from an EMBL/GenBank/DDBJ whole genome shotgun (WGS) entry which is preliminary data.</text>
</comment>
<dbReference type="Proteomes" id="UP001415857">
    <property type="component" value="Unassembled WGS sequence"/>
</dbReference>
<feature type="compositionally biased region" description="Polar residues" evidence="1">
    <location>
        <begin position="301"/>
        <end position="310"/>
    </location>
</feature>
<evidence type="ECO:0000313" key="3">
    <source>
        <dbReference type="EMBL" id="KAK9285616.1"/>
    </source>
</evidence>
<dbReference type="InterPro" id="IPR046341">
    <property type="entry name" value="SET_dom_sf"/>
</dbReference>
<feature type="domain" description="SET" evidence="2">
    <location>
        <begin position="33"/>
        <end position="289"/>
    </location>
</feature>